<proteinExistence type="predicted"/>
<protein>
    <submittedName>
        <fullName evidence="2">Putative ovule protein</fullName>
    </submittedName>
</protein>
<evidence type="ECO:0000313" key="2">
    <source>
        <dbReference type="EMBL" id="JAP11395.1"/>
    </source>
</evidence>
<reference evidence="2" key="1">
    <citation type="submission" date="2015-12" db="EMBL/GenBank/DDBJ databases">
        <title>Gene expression during late stages of embryo sac development: a critical building block for successful pollen-pistil interactions.</title>
        <authorList>
            <person name="Liu Y."/>
            <person name="Joly V."/>
            <person name="Sabar M."/>
            <person name="Matton D.P."/>
        </authorList>
    </citation>
    <scope>NUCLEOTIDE SEQUENCE</scope>
</reference>
<organism evidence="2">
    <name type="scientific">Solanum chacoense</name>
    <name type="common">Chaco potato</name>
    <dbReference type="NCBI Taxonomy" id="4108"/>
    <lineage>
        <taxon>Eukaryota</taxon>
        <taxon>Viridiplantae</taxon>
        <taxon>Streptophyta</taxon>
        <taxon>Embryophyta</taxon>
        <taxon>Tracheophyta</taxon>
        <taxon>Spermatophyta</taxon>
        <taxon>Magnoliopsida</taxon>
        <taxon>eudicotyledons</taxon>
        <taxon>Gunneridae</taxon>
        <taxon>Pentapetalae</taxon>
        <taxon>asterids</taxon>
        <taxon>lamiids</taxon>
        <taxon>Solanales</taxon>
        <taxon>Solanaceae</taxon>
        <taxon>Solanoideae</taxon>
        <taxon>Solaneae</taxon>
        <taxon>Solanum</taxon>
    </lineage>
</organism>
<dbReference type="EMBL" id="GEDG01031400">
    <property type="protein sequence ID" value="JAP11395.1"/>
    <property type="molecule type" value="Transcribed_RNA"/>
</dbReference>
<evidence type="ECO:0000256" key="1">
    <source>
        <dbReference type="SAM" id="SignalP"/>
    </source>
</evidence>
<sequence>MSNLGLLLRFWASFSPFSLPNTCVYSKGILLYMGRISTHFRVYGHAYQPYTIYFSLQILVNRFSTFSKAATETTNGGIAIFPPTAT</sequence>
<accession>A0A0V0GU04</accession>
<feature type="chain" id="PRO_5006865551" evidence="1">
    <location>
        <begin position="21"/>
        <end position="86"/>
    </location>
</feature>
<name>A0A0V0GU04_SOLCH</name>
<keyword evidence="1" id="KW-0732">Signal</keyword>
<feature type="signal peptide" evidence="1">
    <location>
        <begin position="1"/>
        <end position="20"/>
    </location>
</feature>
<dbReference type="AlphaFoldDB" id="A0A0V0GU04"/>